<keyword evidence="3" id="KW-1185">Reference proteome</keyword>
<dbReference type="OrthoDB" id="3816339at2759"/>
<proteinExistence type="predicted"/>
<feature type="region of interest" description="Disordered" evidence="1">
    <location>
        <begin position="142"/>
        <end position="171"/>
    </location>
</feature>
<dbReference type="Proteomes" id="UP000799538">
    <property type="component" value="Unassembled WGS sequence"/>
</dbReference>
<feature type="compositionally biased region" description="Basic and acidic residues" evidence="1">
    <location>
        <begin position="142"/>
        <end position="162"/>
    </location>
</feature>
<dbReference type="AlphaFoldDB" id="A0A6A6GGN1"/>
<protein>
    <submittedName>
        <fullName evidence="2">Uncharacterized protein</fullName>
    </submittedName>
</protein>
<dbReference type="EMBL" id="ML992504">
    <property type="protein sequence ID" value="KAF2224866.1"/>
    <property type="molecule type" value="Genomic_DNA"/>
</dbReference>
<accession>A0A6A6GGN1</accession>
<evidence type="ECO:0000313" key="3">
    <source>
        <dbReference type="Proteomes" id="UP000799538"/>
    </source>
</evidence>
<sequence length="207" mass="23356">MDETILDFERFNHLPLLDDHGCVVLKDLEAIGTIFMRHGLQDHYAAGRLHRHTVLQEGSVMVHRPMSGYDECTASSRDETSLRPHSLYLNHEGIFQAYEYEITTSSRPALEPGFLNELKATLISLGLASTISIVPNHARGEHDEVERLLPDGRGMRTEKSSDGDTGPEEEYVETTWSFEEGEAGGIRIKPRKRCLKFISGVHQVIRD</sequence>
<evidence type="ECO:0000313" key="2">
    <source>
        <dbReference type="EMBL" id="KAF2224866.1"/>
    </source>
</evidence>
<name>A0A6A6GGN1_9PEZI</name>
<organism evidence="2 3">
    <name type="scientific">Elsinoe ampelina</name>
    <dbReference type="NCBI Taxonomy" id="302913"/>
    <lineage>
        <taxon>Eukaryota</taxon>
        <taxon>Fungi</taxon>
        <taxon>Dikarya</taxon>
        <taxon>Ascomycota</taxon>
        <taxon>Pezizomycotina</taxon>
        <taxon>Dothideomycetes</taxon>
        <taxon>Dothideomycetidae</taxon>
        <taxon>Myriangiales</taxon>
        <taxon>Elsinoaceae</taxon>
        <taxon>Elsinoe</taxon>
    </lineage>
</organism>
<reference evidence="3" key="1">
    <citation type="journal article" date="2020" name="Stud. Mycol.">
        <title>101 Dothideomycetes genomes: A test case for predicting lifestyles and emergence of pathogens.</title>
        <authorList>
            <person name="Haridas S."/>
            <person name="Albert R."/>
            <person name="Binder M."/>
            <person name="Bloem J."/>
            <person name="LaButti K."/>
            <person name="Salamov A."/>
            <person name="Andreopoulos B."/>
            <person name="Baker S."/>
            <person name="Barry K."/>
            <person name="Bills G."/>
            <person name="Bluhm B."/>
            <person name="Cannon C."/>
            <person name="Castanera R."/>
            <person name="Culley D."/>
            <person name="Daum C."/>
            <person name="Ezra D."/>
            <person name="Gonzalez J."/>
            <person name="Henrissat B."/>
            <person name="Kuo A."/>
            <person name="Liang C."/>
            <person name="Lipzen A."/>
            <person name="Lutzoni F."/>
            <person name="Magnuson J."/>
            <person name="Mondo S."/>
            <person name="Nolan M."/>
            <person name="Ohm R."/>
            <person name="Pangilinan J."/>
            <person name="Park H.-J."/>
            <person name="Ramirez L."/>
            <person name="Alfaro M."/>
            <person name="Sun H."/>
            <person name="Tritt A."/>
            <person name="Yoshinaga Y."/>
            <person name="Zwiers L.-H."/>
            <person name="Turgeon B."/>
            <person name="Goodwin S."/>
            <person name="Spatafora J."/>
            <person name="Crous P."/>
            <person name="Grigoriev I."/>
        </authorList>
    </citation>
    <scope>NUCLEOTIDE SEQUENCE [LARGE SCALE GENOMIC DNA]</scope>
    <source>
        <strain evidence="3">CECT 20119</strain>
    </source>
</reference>
<gene>
    <name evidence="2" type="ORF">BDZ85DRAFT_85193</name>
</gene>
<evidence type="ECO:0000256" key="1">
    <source>
        <dbReference type="SAM" id="MobiDB-lite"/>
    </source>
</evidence>